<evidence type="ECO:0000313" key="2">
    <source>
        <dbReference type="EMBL" id="MBE1606663.1"/>
    </source>
</evidence>
<comment type="caution">
    <text evidence="2">The sequence shown here is derived from an EMBL/GenBank/DDBJ whole genome shotgun (WGS) entry which is preliminary data.</text>
</comment>
<dbReference type="GO" id="GO:0046872">
    <property type="term" value="F:metal ion binding"/>
    <property type="evidence" value="ECO:0007669"/>
    <property type="project" value="InterPro"/>
</dbReference>
<keyword evidence="3" id="KW-1185">Reference proteome</keyword>
<dbReference type="Gene3D" id="1.20.120.450">
    <property type="entry name" value="dinb family like domain"/>
    <property type="match status" value="1"/>
</dbReference>
<organism evidence="2 3">
    <name type="scientific">Actinopolymorpha pittospori</name>
    <dbReference type="NCBI Taxonomy" id="648752"/>
    <lineage>
        <taxon>Bacteria</taxon>
        <taxon>Bacillati</taxon>
        <taxon>Actinomycetota</taxon>
        <taxon>Actinomycetes</taxon>
        <taxon>Propionibacteriales</taxon>
        <taxon>Actinopolymorphaceae</taxon>
        <taxon>Actinopolymorpha</taxon>
    </lineage>
</organism>
<name>A0A927RKF5_9ACTN</name>
<dbReference type="InterPro" id="IPR017520">
    <property type="entry name" value="CHP03086"/>
</dbReference>
<dbReference type="NCBIfam" id="TIGR03086">
    <property type="entry name" value="TIGR03086 family metal-binding protein"/>
    <property type="match status" value="1"/>
</dbReference>
<dbReference type="RefSeq" id="WP_202896385.1">
    <property type="nucleotide sequence ID" value="NZ_BAABJL010000109.1"/>
</dbReference>
<dbReference type="AlphaFoldDB" id="A0A927RKF5"/>
<proteinExistence type="predicted"/>
<evidence type="ECO:0000313" key="3">
    <source>
        <dbReference type="Proteomes" id="UP000638648"/>
    </source>
</evidence>
<reference evidence="2" key="1">
    <citation type="submission" date="2020-10" db="EMBL/GenBank/DDBJ databases">
        <title>Sequencing the genomes of 1000 actinobacteria strains.</title>
        <authorList>
            <person name="Klenk H.-P."/>
        </authorList>
    </citation>
    <scope>NUCLEOTIDE SEQUENCE</scope>
    <source>
        <strain evidence="2">DSM 45354</strain>
    </source>
</reference>
<evidence type="ECO:0000259" key="1">
    <source>
        <dbReference type="Pfam" id="PF11716"/>
    </source>
</evidence>
<dbReference type="InterPro" id="IPR034660">
    <property type="entry name" value="DinB/YfiT-like"/>
</dbReference>
<gene>
    <name evidence="2" type="ORF">HEB94_003511</name>
</gene>
<dbReference type="NCBIfam" id="TIGR03083">
    <property type="entry name" value="maleylpyruvate isomerase family mycothiol-dependent enzyme"/>
    <property type="match status" value="1"/>
</dbReference>
<protein>
    <submittedName>
        <fullName evidence="2">Uncharacterized protein (TIGR03086 family)</fullName>
    </submittedName>
</protein>
<accession>A0A927RKF5</accession>
<dbReference type="InterPro" id="IPR024344">
    <property type="entry name" value="MDMPI_metal-binding"/>
</dbReference>
<dbReference type="EMBL" id="JADBEM010000001">
    <property type="protein sequence ID" value="MBE1606663.1"/>
    <property type="molecule type" value="Genomic_DNA"/>
</dbReference>
<dbReference type="InterPro" id="IPR017517">
    <property type="entry name" value="Maleyloyr_isom"/>
</dbReference>
<dbReference type="Pfam" id="PF11716">
    <property type="entry name" value="MDMPI_N"/>
    <property type="match status" value="1"/>
</dbReference>
<feature type="domain" description="Mycothiol-dependent maleylpyruvate isomerase metal-binding" evidence="1">
    <location>
        <begin position="33"/>
        <end position="161"/>
    </location>
</feature>
<dbReference type="SUPFAM" id="SSF109854">
    <property type="entry name" value="DinB/YfiT-like putative metalloenzymes"/>
    <property type="match status" value="1"/>
</dbReference>
<dbReference type="Proteomes" id="UP000638648">
    <property type="component" value="Unassembled WGS sequence"/>
</dbReference>
<sequence>MGDEFAGIRRSKDQEFDREGHAMTTMHDFGPPAQELTRLAAGVKDDQLSAPTPCAIYTVADLLDHLMGLSLAFTWAATKATEPLRAQTGDLAQAEPGLGSAANLDPEWRKLLPVRLGELVEAWRDPAAWEGTTEAGGLTLPGEVAAMVAMDELVLHGWDLARATGQPFHCDPGSTEVCFQFTTMSAAPGADREGLFGPIVEVAPDAPLLDRALGLSGRDPAWTP</sequence>